<feature type="domain" description="FAD-binding" evidence="2">
    <location>
        <begin position="6"/>
        <end position="347"/>
    </location>
</feature>
<dbReference type="PANTHER" id="PTHR43476">
    <property type="entry name" value="3-(3-HYDROXY-PHENYL)PROPIONATE/3-HYDROXYCINNAMIC ACID HYDROXYLASE"/>
    <property type="match status" value="1"/>
</dbReference>
<proteinExistence type="predicted"/>
<dbReference type="GO" id="GO:0016491">
    <property type="term" value="F:oxidoreductase activity"/>
    <property type="evidence" value="ECO:0007669"/>
    <property type="project" value="UniProtKB-KW"/>
</dbReference>
<dbReference type="InterPro" id="IPR050631">
    <property type="entry name" value="PheA/TfdB_FAD_monoxygenase"/>
</dbReference>
<accession>A0AAW9RWM7</accession>
<dbReference type="PANTHER" id="PTHR43476:SF5">
    <property type="entry name" value="FAD-DEPENDENT MONOOXYGENASE"/>
    <property type="match status" value="1"/>
</dbReference>
<gene>
    <name evidence="3" type="ORF">V3328_10935</name>
</gene>
<reference evidence="3 4" key="1">
    <citation type="submission" date="2024-02" db="EMBL/GenBank/DDBJ databases">
        <title>Genome analysis and characterization of Microbaculum marinisediminis sp. nov., isolated from marine sediment.</title>
        <authorList>
            <person name="Du Z.-J."/>
            <person name="Ye Y.-Q."/>
            <person name="Zhang Z.-R."/>
            <person name="Yuan S.-M."/>
            <person name="Zhang X.-Y."/>
        </authorList>
    </citation>
    <scope>NUCLEOTIDE SEQUENCE [LARGE SCALE GENOMIC DNA]</scope>
    <source>
        <strain evidence="3 4">SDUM1044001</strain>
    </source>
</reference>
<organism evidence="3 4">
    <name type="scientific">Microbaculum marinum</name>
    <dbReference type="NCBI Taxonomy" id="1764581"/>
    <lineage>
        <taxon>Bacteria</taxon>
        <taxon>Pseudomonadati</taxon>
        <taxon>Pseudomonadota</taxon>
        <taxon>Alphaproteobacteria</taxon>
        <taxon>Hyphomicrobiales</taxon>
        <taxon>Tepidamorphaceae</taxon>
        <taxon>Microbaculum</taxon>
    </lineage>
</organism>
<dbReference type="SUPFAM" id="SSF51905">
    <property type="entry name" value="FAD/NAD(P)-binding domain"/>
    <property type="match status" value="1"/>
</dbReference>
<comment type="caution">
    <text evidence="3">The sequence shown here is derived from an EMBL/GenBank/DDBJ whole genome shotgun (WGS) entry which is preliminary data.</text>
</comment>
<dbReference type="GO" id="GO:0071949">
    <property type="term" value="F:FAD binding"/>
    <property type="evidence" value="ECO:0007669"/>
    <property type="project" value="InterPro"/>
</dbReference>
<evidence type="ECO:0000313" key="3">
    <source>
        <dbReference type="EMBL" id="MEJ8571991.1"/>
    </source>
</evidence>
<dbReference type="Gene3D" id="3.50.50.60">
    <property type="entry name" value="FAD/NAD(P)-binding domain"/>
    <property type="match status" value="1"/>
</dbReference>
<dbReference type="AlphaFoldDB" id="A0AAW9RWM7"/>
<dbReference type="PRINTS" id="PR00420">
    <property type="entry name" value="RNGMNOXGNASE"/>
</dbReference>
<name>A0AAW9RWM7_9HYPH</name>
<dbReference type="Proteomes" id="UP001378188">
    <property type="component" value="Unassembled WGS sequence"/>
</dbReference>
<evidence type="ECO:0000256" key="1">
    <source>
        <dbReference type="ARBA" id="ARBA00023002"/>
    </source>
</evidence>
<evidence type="ECO:0000259" key="2">
    <source>
        <dbReference type="Pfam" id="PF01494"/>
    </source>
</evidence>
<dbReference type="EMBL" id="JAZHOF010000004">
    <property type="protein sequence ID" value="MEJ8571991.1"/>
    <property type="molecule type" value="Genomic_DNA"/>
</dbReference>
<keyword evidence="4" id="KW-1185">Reference proteome</keyword>
<evidence type="ECO:0000313" key="4">
    <source>
        <dbReference type="Proteomes" id="UP001378188"/>
    </source>
</evidence>
<protein>
    <submittedName>
        <fullName evidence="3">NAD(P)/FAD-dependent oxidoreductase</fullName>
    </submittedName>
</protein>
<dbReference type="InterPro" id="IPR036188">
    <property type="entry name" value="FAD/NAD-bd_sf"/>
</dbReference>
<dbReference type="InterPro" id="IPR002938">
    <property type="entry name" value="FAD-bd"/>
</dbReference>
<keyword evidence="1" id="KW-0560">Oxidoreductase</keyword>
<dbReference type="RefSeq" id="WP_340329690.1">
    <property type="nucleotide sequence ID" value="NZ_JAZHOF010000004.1"/>
</dbReference>
<dbReference type="Gene3D" id="3.30.70.2450">
    <property type="match status" value="1"/>
</dbReference>
<sequence>MPDRLPIVVAGGGPGGMAVAVALAQSAFDVVVIEREPEFPVDLRAGSFHPPTVEMFDALGVGEAMREAGIKVPVWQVRDRRAGVIAEFDLGLLKNDTPYPYRLHVEQHRLTRFLGARSDDLPNLDLRFSTEFVSYEQHDDRILVTIHGPGGTETIDAGYLIGADGGRSGVRKQMGVEFEGFTWPERYLVASCVYDLARHGFAMNAYIADPVEWAAIFKMPHNGPPGLWRLAIPVQPETPDDIALSLPFVRERLHGFQPGLGDAEIPYHSIYRVHQRVAKTFRAGRVVLLGDAAHINNPLGAMGLNSAVHDAVNLAAKLREIRDGGDADALLERYVRQRRGVTIEFVQAMSIRNKRLLEERDPEVRKQRLDELRKTAADPKAAYTHLLGTSMIASLRRAAAIE</sequence>
<dbReference type="Pfam" id="PF01494">
    <property type="entry name" value="FAD_binding_3"/>
    <property type="match status" value="1"/>
</dbReference>